<comment type="caution">
    <text evidence="3">The sequence shown here is derived from an EMBL/GenBank/DDBJ whole genome shotgun (WGS) entry which is preliminary data.</text>
</comment>
<evidence type="ECO:0008006" key="5">
    <source>
        <dbReference type="Google" id="ProtNLM"/>
    </source>
</evidence>
<dbReference type="Gene3D" id="3.40.50.720">
    <property type="entry name" value="NAD(P)-binding Rossmann-like Domain"/>
    <property type="match status" value="1"/>
</dbReference>
<evidence type="ECO:0000256" key="2">
    <source>
        <dbReference type="ARBA" id="ARBA00023002"/>
    </source>
</evidence>
<dbReference type="InterPro" id="IPR036291">
    <property type="entry name" value="NAD(P)-bd_dom_sf"/>
</dbReference>
<evidence type="ECO:0000313" key="3">
    <source>
        <dbReference type="EMBL" id="KAK7423737.1"/>
    </source>
</evidence>
<gene>
    <name evidence="3" type="ORF">QQX98_000927</name>
</gene>
<evidence type="ECO:0000256" key="1">
    <source>
        <dbReference type="ARBA" id="ARBA00006484"/>
    </source>
</evidence>
<dbReference type="PRINTS" id="PR00081">
    <property type="entry name" value="GDHRDH"/>
</dbReference>
<protein>
    <recommendedName>
        <fullName evidence="5">NAD(P)-binding protein</fullName>
    </recommendedName>
</protein>
<accession>A0ABR1HSD5</accession>
<dbReference type="InterPro" id="IPR002347">
    <property type="entry name" value="SDR_fam"/>
</dbReference>
<evidence type="ECO:0000313" key="4">
    <source>
        <dbReference type="Proteomes" id="UP001498476"/>
    </source>
</evidence>
<dbReference type="PANTHER" id="PTHR24320">
    <property type="entry name" value="RETINOL DEHYDROGENASE"/>
    <property type="match status" value="1"/>
</dbReference>
<dbReference type="PANTHER" id="PTHR24320:SF152">
    <property type="entry name" value="SHORT-CHAIN DEHYDROGENASE_REDUCTASE FAMILY PROTEIN"/>
    <property type="match status" value="1"/>
</dbReference>
<keyword evidence="4" id="KW-1185">Reference proteome</keyword>
<dbReference type="Pfam" id="PF00106">
    <property type="entry name" value="adh_short"/>
    <property type="match status" value="1"/>
</dbReference>
<keyword evidence="2" id="KW-0560">Oxidoreductase</keyword>
<reference evidence="3 4" key="1">
    <citation type="journal article" date="2025" name="Microbiol. Resour. Announc.">
        <title>Draft genome sequences for Neonectria magnoliae and Neonectria punicea, canker pathogens of Liriodendron tulipifera and Acer saccharum in West Virginia.</title>
        <authorList>
            <person name="Petronek H.M."/>
            <person name="Kasson M.T."/>
            <person name="Metheny A.M."/>
            <person name="Stauder C.M."/>
            <person name="Lovett B."/>
            <person name="Lynch S.C."/>
            <person name="Garnas J.R."/>
            <person name="Kasson L.R."/>
            <person name="Stajich J.E."/>
        </authorList>
    </citation>
    <scope>NUCLEOTIDE SEQUENCE [LARGE SCALE GENOMIC DNA]</scope>
    <source>
        <strain evidence="3 4">NRRL 64653</strain>
    </source>
</reference>
<dbReference type="SUPFAM" id="SSF51735">
    <property type="entry name" value="NAD(P)-binding Rossmann-fold domains"/>
    <property type="match status" value="1"/>
</dbReference>
<name>A0ABR1HSD5_9HYPO</name>
<sequence>MDKASTTTSPSRFWRIWQTLRGTNSTFLTNREVPERDLTGKWIIVTGANNGIGLEAAKTFAKWGANLILACREPPEWETHPSVAEQECKALAESAGHASTIEWWKLDLTDLGSIDGFAQRWRDANRMLDVLCNNAGISTTGAQKVHTKDGFELTHQINFLSHVYITLRLLPSLVQSSEPRIVCTTSCHHFLGTFDLEHFNSDPGMRGEPYGNNKLYYQMWVTELQKRFLANDRLKHITVNGINPGYVNSGIWNNPRPDITQSRSETRSTAFFKFLARYLAITPQQGSLAIVNAATSPTLGPDPEVQGVGAPGGIGGGHYINRIWPAQSMPYCADENARREVWEKLDEELHLEERGLYAALRD</sequence>
<dbReference type="EMBL" id="JAZAVJ010000008">
    <property type="protein sequence ID" value="KAK7423737.1"/>
    <property type="molecule type" value="Genomic_DNA"/>
</dbReference>
<proteinExistence type="inferred from homology"/>
<comment type="similarity">
    <text evidence="1">Belongs to the short-chain dehydrogenases/reductases (SDR) family.</text>
</comment>
<organism evidence="3 4">
    <name type="scientific">Neonectria punicea</name>
    <dbReference type="NCBI Taxonomy" id="979145"/>
    <lineage>
        <taxon>Eukaryota</taxon>
        <taxon>Fungi</taxon>
        <taxon>Dikarya</taxon>
        <taxon>Ascomycota</taxon>
        <taxon>Pezizomycotina</taxon>
        <taxon>Sordariomycetes</taxon>
        <taxon>Hypocreomycetidae</taxon>
        <taxon>Hypocreales</taxon>
        <taxon>Nectriaceae</taxon>
        <taxon>Neonectria</taxon>
    </lineage>
</organism>
<dbReference type="Proteomes" id="UP001498476">
    <property type="component" value="Unassembled WGS sequence"/>
</dbReference>